<keyword evidence="2" id="KW-1185">Reference proteome</keyword>
<evidence type="ECO:0000313" key="2">
    <source>
        <dbReference type="Proteomes" id="UP001341840"/>
    </source>
</evidence>
<accession>A0ABU6S836</accession>
<reference evidence="1 2" key="1">
    <citation type="journal article" date="2023" name="Plants (Basel)">
        <title>Bridging the Gap: Combining Genomics and Transcriptomics Approaches to Understand Stylosanthes scabra, an Orphan Legume from the Brazilian Caatinga.</title>
        <authorList>
            <person name="Ferreira-Neto J.R.C."/>
            <person name="da Silva M.D."/>
            <person name="Binneck E."/>
            <person name="de Melo N.F."/>
            <person name="da Silva R.H."/>
            <person name="de Melo A.L.T.M."/>
            <person name="Pandolfi V."/>
            <person name="Bustamante F.O."/>
            <person name="Brasileiro-Vidal A.C."/>
            <person name="Benko-Iseppon A.M."/>
        </authorList>
    </citation>
    <scope>NUCLEOTIDE SEQUENCE [LARGE SCALE GENOMIC DNA]</scope>
    <source>
        <tissue evidence="1">Leaves</tissue>
    </source>
</reference>
<dbReference type="Proteomes" id="UP001341840">
    <property type="component" value="Unassembled WGS sequence"/>
</dbReference>
<organism evidence="1 2">
    <name type="scientific">Stylosanthes scabra</name>
    <dbReference type="NCBI Taxonomy" id="79078"/>
    <lineage>
        <taxon>Eukaryota</taxon>
        <taxon>Viridiplantae</taxon>
        <taxon>Streptophyta</taxon>
        <taxon>Embryophyta</taxon>
        <taxon>Tracheophyta</taxon>
        <taxon>Spermatophyta</taxon>
        <taxon>Magnoliopsida</taxon>
        <taxon>eudicotyledons</taxon>
        <taxon>Gunneridae</taxon>
        <taxon>Pentapetalae</taxon>
        <taxon>rosids</taxon>
        <taxon>fabids</taxon>
        <taxon>Fabales</taxon>
        <taxon>Fabaceae</taxon>
        <taxon>Papilionoideae</taxon>
        <taxon>50 kb inversion clade</taxon>
        <taxon>dalbergioids sensu lato</taxon>
        <taxon>Dalbergieae</taxon>
        <taxon>Pterocarpus clade</taxon>
        <taxon>Stylosanthes</taxon>
    </lineage>
</organism>
<name>A0ABU6S836_9FABA</name>
<evidence type="ECO:0000313" key="1">
    <source>
        <dbReference type="EMBL" id="MED6132502.1"/>
    </source>
</evidence>
<gene>
    <name evidence="1" type="ORF">PIB30_019644</name>
</gene>
<comment type="caution">
    <text evidence="1">The sequence shown here is derived from an EMBL/GenBank/DDBJ whole genome shotgun (WGS) entry which is preliminary data.</text>
</comment>
<proteinExistence type="predicted"/>
<dbReference type="EMBL" id="JASCZI010060476">
    <property type="protein sequence ID" value="MED6132502.1"/>
    <property type="molecule type" value="Genomic_DNA"/>
</dbReference>
<protein>
    <submittedName>
        <fullName evidence="1">Uncharacterized protein</fullName>
    </submittedName>
</protein>
<sequence length="268" mass="30342">MKTPIFMESAARFLDLQNLLHLVMDSVQMSQSVASSSSIKWSWIFILLECEKKEGMKGDESFLALVHHDGRIKHKIREGVKFTDKSPTNVFITMRTRLADLQHSIFGKLGLDGRKWVNMIYYRISISMVSQGVKYGCFAVERDGDLQVLFHCRRQFSEVRTTELFVEIVDPLASYGSSAPNPQSINVGGHLVLGFNEKEAVLAVKNYNIHRGVEYMVMESDHAKYLGKCKEFGKVVLGLLGSHFGKRRVSGRCGGTLDRTHIWHGDLE</sequence>